<dbReference type="EMBL" id="BOON01000003">
    <property type="protein sequence ID" value="GII20881.1"/>
    <property type="molecule type" value="Genomic_DNA"/>
</dbReference>
<evidence type="ECO:0000256" key="1">
    <source>
        <dbReference type="SAM" id="SignalP"/>
    </source>
</evidence>
<dbReference type="GO" id="GO:0042597">
    <property type="term" value="C:periplasmic space"/>
    <property type="evidence" value="ECO:0007669"/>
    <property type="project" value="UniProtKB-ARBA"/>
</dbReference>
<dbReference type="PANTHER" id="PTHR30290">
    <property type="entry name" value="PERIPLASMIC BINDING COMPONENT OF ABC TRANSPORTER"/>
    <property type="match status" value="1"/>
</dbReference>
<dbReference type="Proteomes" id="UP000599074">
    <property type="component" value="Unassembled WGS sequence"/>
</dbReference>
<evidence type="ECO:0000259" key="2">
    <source>
        <dbReference type="Pfam" id="PF00496"/>
    </source>
</evidence>
<feature type="chain" id="PRO_5039006394" evidence="1">
    <location>
        <begin position="22"/>
        <end position="538"/>
    </location>
</feature>
<keyword evidence="1" id="KW-0732">Signal</keyword>
<dbReference type="GO" id="GO:0043190">
    <property type="term" value="C:ATP-binding cassette (ABC) transporter complex"/>
    <property type="evidence" value="ECO:0007669"/>
    <property type="project" value="InterPro"/>
</dbReference>
<dbReference type="GO" id="GO:0015833">
    <property type="term" value="P:peptide transport"/>
    <property type="evidence" value="ECO:0007669"/>
    <property type="project" value="TreeGrafter"/>
</dbReference>
<proteinExistence type="predicted"/>
<dbReference type="PROSITE" id="PS51257">
    <property type="entry name" value="PROKAR_LIPOPROTEIN"/>
    <property type="match status" value="1"/>
</dbReference>
<organism evidence="3 4">
    <name type="scientific">Planosporangium mesophilum</name>
    <dbReference type="NCBI Taxonomy" id="689768"/>
    <lineage>
        <taxon>Bacteria</taxon>
        <taxon>Bacillati</taxon>
        <taxon>Actinomycetota</taxon>
        <taxon>Actinomycetes</taxon>
        <taxon>Micromonosporales</taxon>
        <taxon>Micromonosporaceae</taxon>
        <taxon>Planosporangium</taxon>
    </lineage>
</organism>
<feature type="signal peptide" evidence="1">
    <location>
        <begin position="1"/>
        <end position="21"/>
    </location>
</feature>
<dbReference type="Gene3D" id="3.90.76.10">
    <property type="entry name" value="Dipeptide-binding Protein, Domain 1"/>
    <property type="match status" value="1"/>
</dbReference>
<keyword evidence="4" id="KW-1185">Reference proteome</keyword>
<dbReference type="SUPFAM" id="SSF53850">
    <property type="entry name" value="Periplasmic binding protein-like II"/>
    <property type="match status" value="1"/>
</dbReference>
<comment type="caution">
    <text evidence="3">The sequence shown here is derived from an EMBL/GenBank/DDBJ whole genome shotgun (WGS) entry which is preliminary data.</text>
</comment>
<dbReference type="InterPro" id="IPR039424">
    <property type="entry name" value="SBP_5"/>
</dbReference>
<reference evidence="3" key="1">
    <citation type="submission" date="2021-01" db="EMBL/GenBank/DDBJ databases">
        <title>Whole genome shotgun sequence of Planosporangium mesophilum NBRC 109066.</title>
        <authorList>
            <person name="Komaki H."/>
            <person name="Tamura T."/>
        </authorList>
    </citation>
    <scope>NUCLEOTIDE SEQUENCE</scope>
    <source>
        <strain evidence="3">NBRC 109066</strain>
    </source>
</reference>
<dbReference type="InterPro" id="IPR030678">
    <property type="entry name" value="Peptide/Ni-bd"/>
</dbReference>
<dbReference type="Gene3D" id="3.40.190.10">
    <property type="entry name" value="Periplasmic binding protein-like II"/>
    <property type="match status" value="1"/>
</dbReference>
<dbReference type="InterPro" id="IPR000914">
    <property type="entry name" value="SBP_5_dom"/>
</dbReference>
<gene>
    <name evidence="3" type="ORF">Pme01_04780</name>
</gene>
<dbReference type="PIRSF" id="PIRSF002741">
    <property type="entry name" value="MppA"/>
    <property type="match status" value="1"/>
</dbReference>
<dbReference type="Pfam" id="PF00496">
    <property type="entry name" value="SBP_bac_5"/>
    <property type="match status" value="1"/>
</dbReference>
<protein>
    <submittedName>
        <fullName evidence="3">Peptide ABC transporter substrate-binding protein</fullName>
    </submittedName>
</protein>
<evidence type="ECO:0000313" key="3">
    <source>
        <dbReference type="EMBL" id="GII20881.1"/>
    </source>
</evidence>
<feature type="domain" description="Solute-binding protein family 5" evidence="2">
    <location>
        <begin position="84"/>
        <end position="459"/>
    </location>
</feature>
<accession>A0A8J3T887</accession>
<name>A0A8J3T887_9ACTN</name>
<dbReference type="GO" id="GO:1904680">
    <property type="term" value="F:peptide transmembrane transporter activity"/>
    <property type="evidence" value="ECO:0007669"/>
    <property type="project" value="TreeGrafter"/>
</dbReference>
<sequence>MHIRGGLRAAIGLSTALLMLAACGGTPQSSSGPEGGDIKDGGDLRVYIGEPRHIVASNAGESEGSTVARALYSGLIDYVGDDYKIVNVMADSIKSTDNKVWTIKLKGGWAFHNGEAVNSDAYIRAWNAAAYAPNAQLGSHFFERVDGYADLQGKEPKAKEMSGLKKVDDTTFEVTLRQPFAGFPVMLGYVAFMPMAQACAADLKACDEAPIGNGPFKMDGKWEHKQQVKLVRNNDYKGTKAHLDRLTFKIYDKIETAYNDLLAGNIDIMPRRMPPAKVPEARVKFGDRLLDKPSPSFTAVAIPTYLDPFKDKRIRQAMSMAIDRKAIVDAVYQGRYTPAKSFSPPGFPGGRDDTCKYCQFNPEKAKQLLAEAGGWPAGKKAELWFNAGAGHDVWMQAVGDQLKRNLGIDYELKGQLQQPEFLATADAKKLTGPYRSAWAPDYPLNENYLTPLFGTGGSSNRTGYSNPEFDARIVRGDNAKLLDEAGKLYGEAEDLLAEDMPSIPLWFDKASVAFGETVTGVEYNGVQGVNFARVGFTK</sequence>
<dbReference type="CDD" id="cd00995">
    <property type="entry name" value="PBP2_NikA_DppA_OppA_like"/>
    <property type="match status" value="1"/>
</dbReference>
<dbReference type="PANTHER" id="PTHR30290:SF83">
    <property type="entry name" value="ABC TRANSPORTER SUBSTRATE-BINDING PROTEIN"/>
    <property type="match status" value="1"/>
</dbReference>
<dbReference type="AlphaFoldDB" id="A0A8J3T887"/>
<dbReference type="Gene3D" id="3.10.105.10">
    <property type="entry name" value="Dipeptide-binding Protein, Domain 3"/>
    <property type="match status" value="1"/>
</dbReference>
<evidence type="ECO:0000313" key="4">
    <source>
        <dbReference type="Proteomes" id="UP000599074"/>
    </source>
</evidence>
<dbReference type="RefSeq" id="WP_168112874.1">
    <property type="nucleotide sequence ID" value="NZ_BOON01000003.1"/>
</dbReference>